<dbReference type="EMBL" id="DXAN01000003">
    <property type="protein sequence ID" value="HJA07889.1"/>
    <property type="molecule type" value="Genomic_DNA"/>
</dbReference>
<sequence>MRILTLTSSTTFSGGVRQAVYQTAGLRALGHDARLCLPADSALWGLPDPEVWWVRLPEKQAGWRDALDTLIGGGPAVVHAFHNRAVKLTALWGLAWRRRGVACAAHRGIITRPANPLPYWSPAMRRFVVNSRACARSLRWHCPSFKIRVLANGVPDERVTPRRDAAQVRSEWNLDGAGLVLGNIGNDNPVKGTEVLIRAFAAARGAAREAVLLLIGVTPGRWLPLARQLHVEDRVRVAGHYDHVSDLLQVCDAFVFPSQGMDSAPNALLEAVRMGLPVVSTDVGGCPDIVDGNGLLVRAGREDELTRALEAVCADAGRRAAWSVRSRELSSRYTVEARCRALESLYEDMLREV</sequence>
<dbReference type="GO" id="GO:0016757">
    <property type="term" value="F:glycosyltransferase activity"/>
    <property type="evidence" value="ECO:0007669"/>
    <property type="project" value="UniProtKB-KW"/>
</dbReference>
<dbReference type="InterPro" id="IPR028098">
    <property type="entry name" value="Glyco_trans_4-like_N"/>
</dbReference>
<dbReference type="Pfam" id="PF13692">
    <property type="entry name" value="Glyco_trans_1_4"/>
    <property type="match status" value="1"/>
</dbReference>
<dbReference type="Pfam" id="PF13439">
    <property type="entry name" value="Glyco_transf_4"/>
    <property type="match status" value="1"/>
</dbReference>
<protein>
    <submittedName>
        <fullName evidence="4">Glycosyltransferase family 4 protein</fullName>
    </submittedName>
</protein>
<name>A0A9D2KJH7_9BACT</name>
<reference evidence="4" key="1">
    <citation type="journal article" date="2021" name="PeerJ">
        <title>Extensive microbial diversity within the chicken gut microbiome revealed by metagenomics and culture.</title>
        <authorList>
            <person name="Gilroy R."/>
            <person name="Ravi A."/>
            <person name="Getino M."/>
            <person name="Pursley I."/>
            <person name="Horton D.L."/>
            <person name="Alikhan N.F."/>
            <person name="Baker D."/>
            <person name="Gharbi K."/>
            <person name="Hall N."/>
            <person name="Watson M."/>
            <person name="Adriaenssens E.M."/>
            <person name="Foster-Nyarko E."/>
            <person name="Jarju S."/>
            <person name="Secka A."/>
            <person name="Antonio M."/>
            <person name="Oren A."/>
            <person name="Chaudhuri R.R."/>
            <person name="La Ragione R."/>
            <person name="Hildebrand F."/>
            <person name="Pallen M.J."/>
        </authorList>
    </citation>
    <scope>NUCLEOTIDE SEQUENCE</scope>
    <source>
        <strain evidence="4">CHK186-16707</strain>
    </source>
</reference>
<comment type="caution">
    <text evidence="4">The sequence shown here is derived from an EMBL/GenBank/DDBJ whole genome shotgun (WGS) entry which is preliminary data.</text>
</comment>
<keyword evidence="2" id="KW-0808">Transferase</keyword>
<accession>A0A9D2KJH7</accession>
<evidence type="ECO:0000256" key="1">
    <source>
        <dbReference type="ARBA" id="ARBA00022676"/>
    </source>
</evidence>
<evidence type="ECO:0000259" key="3">
    <source>
        <dbReference type="Pfam" id="PF13439"/>
    </source>
</evidence>
<dbReference type="Proteomes" id="UP000824225">
    <property type="component" value="Unassembled WGS sequence"/>
</dbReference>
<feature type="domain" description="Glycosyltransferase subfamily 4-like N-terminal" evidence="3">
    <location>
        <begin position="13"/>
        <end position="158"/>
    </location>
</feature>
<dbReference type="SUPFAM" id="SSF53756">
    <property type="entry name" value="UDP-Glycosyltransferase/glycogen phosphorylase"/>
    <property type="match status" value="1"/>
</dbReference>
<reference evidence="4" key="2">
    <citation type="submission" date="2021-04" db="EMBL/GenBank/DDBJ databases">
        <authorList>
            <person name="Gilroy R."/>
        </authorList>
    </citation>
    <scope>NUCLEOTIDE SEQUENCE</scope>
    <source>
        <strain evidence="4">CHK186-16707</strain>
    </source>
</reference>
<evidence type="ECO:0000313" key="4">
    <source>
        <dbReference type="EMBL" id="HJA07889.1"/>
    </source>
</evidence>
<dbReference type="PANTHER" id="PTHR12526:SF510">
    <property type="entry name" value="D-INOSITOL 3-PHOSPHATE GLYCOSYLTRANSFERASE"/>
    <property type="match status" value="1"/>
</dbReference>
<keyword evidence="1" id="KW-0328">Glycosyltransferase</keyword>
<dbReference type="PANTHER" id="PTHR12526">
    <property type="entry name" value="GLYCOSYLTRANSFERASE"/>
    <property type="match status" value="1"/>
</dbReference>
<dbReference type="AlphaFoldDB" id="A0A9D2KJH7"/>
<dbReference type="Gene3D" id="3.40.50.2000">
    <property type="entry name" value="Glycogen Phosphorylase B"/>
    <property type="match status" value="2"/>
</dbReference>
<gene>
    <name evidence="4" type="ORF">H9962_01665</name>
</gene>
<evidence type="ECO:0000313" key="5">
    <source>
        <dbReference type="Proteomes" id="UP000824225"/>
    </source>
</evidence>
<proteinExistence type="predicted"/>
<organism evidence="4 5">
    <name type="scientific">Candidatus Mailhella merdigallinarum</name>
    <dbReference type="NCBI Taxonomy" id="2838658"/>
    <lineage>
        <taxon>Bacteria</taxon>
        <taxon>Pseudomonadati</taxon>
        <taxon>Thermodesulfobacteriota</taxon>
        <taxon>Desulfovibrionia</taxon>
        <taxon>Desulfovibrionales</taxon>
        <taxon>Desulfovibrionaceae</taxon>
        <taxon>Mailhella</taxon>
    </lineage>
</organism>
<dbReference type="CDD" id="cd03801">
    <property type="entry name" value="GT4_PimA-like"/>
    <property type="match status" value="1"/>
</dbReference>
<evidence type="ECO:0000256" key="2">
    <source>
        <dbReference type="ARBA" id="ARBA00022679"/>
    </source>
</evidence>